<feature type="binding site" evidence="15">
    <location>
        <position position="63"/>
    </location>
    <ligand>
        <name>Mg(2+)</name>
        <dbReference type="ChEBI" id="CHEBI:18420"/>
    </ligand>
</feature>
<dbReference type="SMART" id="SM00358">
    <property type="entry name" value="DSRM"/>
    <property type="match status" value="1"/>
</dbReference>
<dbReference type="GO" id="GO:0042802">
    <property type="term" value="F:identical protein binding"/>
    <property type="evidence" value="ECO:0007669"/>
    <property type="project" value="UniProtKB-ARBA"/>
</dbReference>
<proteinExistence type="inferred from homology"/>
<dbReference type="InterPro" id="IPR036389">
    <property type="entry name" value="RNase_III_sf"/>
</dbReference>
<dbReference type="PANTHER" id="PTHR11207">
    <property type="entry name" value="RIBONUCLEASE III"/>
    <property type="match status" value="1"/>
</dbReference>
<reference evidence="19" key="1">
    <citation type="submission" date="2015-12" db="EMBL/GenBank/DDBJ databases">
        <authorList>
            <person name="Lodha T.D."/>
            <person name="Chintalapati S."/>
            <person name="Chintalapati V.R."/>
            <person name="Sravanthi T."/>
        </authorList>
    </citation>
    <scope>NUCLEOTIDE SEQUENCE [LARGE SCALE GENOMIC DNA]</scope>
    <source>
        <strain evidence="19">JC133</strain>
    </source>
</reference>
<feature type="domain" description="RNase III" evidence="17">
    <location>
        <begin position="22"/>
        <end position="150"/>
    </location>
</feature>
<keyword evidence="19" id="KW-1185">Reference proteome</keyword>
<dbReference type="GO" id="GO:0004525">
    <property type="term" value="F:ribonuclease III activity"/>
    <property type="evidence" value="ECO:0007669"/>
    <property type="project" value="UniProtKB-UniRule"/>
</dbReference>
<evidence type="ECO:0000256" key="3">
    <source>
        <dbReference type="ARBA" id="ARBA00010183"/>
    </source>
</evidence>
<dbReference type="FunFam" id="3.30.160.20:FF:000003">
    <property type="entry name" value="Ribonuclease 3"/>
    <property type="match status" value="1"/>
</dbReference>
<accession>A0A2S4JTH1</accession>
<evidence type="ECO:0000256" key="4">
    <source>
        <dbReference type="ARBA" id="ARBA00011738"/>
    </source>
</evidence>
<dbReference type="InterPro" id="IPR000999">
    <property type="entry name" value="RNase_III_dom"/>
</dbReference>
<organism evidence="18 19">
    <name type="scientific">Alkalispirochaeta sphaeroplastigenens</name>
    <dbReference type="NCBI Taxonomy" id="1187066"/>
    <lineage>
        <taxon>Bacteria</taxon>
        <taxon>Pseudomonadati</taxon>
        <taxon>Spirochaetota</taxon>
        <taxon>Spirochaetia</taxon>
        <taxon>Spirochaetales</taxon>
        <taxon>Spirochaetaceae</taxon>
        <taxon>Alkalispirochaeta</taxon>
    </lineage>
</organism>
<keyword evidence="13 15" id="KW-0460">Magnesium</keyword>
<dbReference type="Proteomes" id="UP000237350">
    <property type="component" value="Unassembled WGS sequence"/>
</dbReference>
<dbReference type="EMBL" id="LPWH01000056">
    <property type="protein sequence ID" value="POR02825.1"/>
    <property type="molecule type" value="Genomic_DNA"/>
</dbReference>
<dbReference type="Pfam" id="PF00035">
    <property type="entry name" value="dsrm"/>
    <property type="match status" value="1"/>
</dbReference>
<sequence length="259" mass="28767">MAFLRAGSVKGNAPDGPRKKDLHLFENHAGLKFRNLELLNQAFSHRSYANERDDTIQNNERLEFLGDSVLGLVVAEYLYLKLGDRPEGDLARIKSFVVSEDSLAEIARKIRVDTFILIGKGEEFSGGRSKKAILADALEAIIGAYFLDSGFKAARRFVTSHLEGQIESVLADRHRKDYKTLLQELAQKMFKTYPRYSVQRKTGPDHDKTFWVQVDVAGSTYGPGMGKNKKEAEQGAAKCAYVALAGPEDSPGEGADRPR</sequence>
<dbReference type="GO" id="GO:0005737">
    <property type="term" value="C:cytoplasm"/>
    <property type="evidence" value="ECO:0007669"/>
    <property type="project" value="UniProtKB-SubCell"/>
</dbReference>
<dbReference type="PROSITE" id="PS50142">
    <property type="entry name" value="RNASE_3_2"/>
    <property type="match status" value="1"/>
</dbReference>
<dbReference type="NCBIfam" id="TIGR02191">
    <property type="entry name" value="RNaseIII"/>
    <property type="match status" value="1"/>
</dbReference>
<dbReference type="Gene3D" id="3.30.160.20">
    <property type="match status" value="1"/>
</dbReference>
<evidence type="ECO:0000256" key="13">
    <source>
        <dbReference type="ARBA" id="ARBA00022842"/>
    </source>
</evidence>
<feature type="binding site" evidence="15">
    <location>
        <position position="139"/>
    </location>
    <ligand>
        <name>Mg(2+)</name>
        <dbReference type="ChEBI" id="CHEBI:18420"/>
    </ligand>
</feature>
<dbReference type="GO" id="GO:0010468">
    <property type="term" value="P:regulation of gene expression"/>
    <property type="evidence" value="ECO:0007669"/>
    <property type="project" value="TreeGrafter"/>
</dbReference>
<dbReference type="GO" id="GO:0008033">
    <property type="term" value="P:tRNA processing"/>
    <property type="evidence" value="ECO:0007669"/>
    <property type="project" value="UniProtKB-KW"/>
</dbReference>
<keyword evidence="5 15" id="KW-0963">Cytoplasm</keyword>
<evidence type="ECO:0000256" key="1">
    <source>
        <dbReference type="ARBA" id="ARBA00000109"/>
    </source>
</evidence>
<dbReference type="GO" id="GO:0006397">
    <property type="term" value="P:mRNA processing"/>
    <property type="evidence" value="ECO:0007669"/>
    <property type="project" value="UniProtKB-UniRule"/>
</dbReference>
<keyword evidence="11 15" id="KW-0255">Endonuclease</keyword>
<keyword evidence="9 15" id="KW-0540">Nuclease</keyword>
<evidence type="ECO:0000313" key="19">
    <source>
        <dbReference type="Proteomes" id="UP000237350"/>
    </source>
</evidence>
<dbReference type="EC" id="3.1.26.3" evidence="15"/>
<evidence type="ECO:0000256" key="10">
    <source>
        <dbReference type="ARBA" id="ARBA00022723"/>
    </source>
</evidence>
<dbReference type="InterPro" id="IPR014720">
    <property type="entry name" value="dsRBD_dom"/>
</dbReference>
<comment type="catalytic activity">
    <reaction evidence="1 15">
        <text>Endonucleolytic cleavage to 5'-phosphomonoester.</text>
        <dbReference type="EC" id="3.1.26.3"/>
    </reaction>
</comment>
<comment type="subcellular location">
    <subcellularLocation>
        <location evidence="2 15">Cytoplasm</location>
    </subcellularLocation>
</comment>
<evidence type="ECO:0000256" key="2">
    <source>
        <dbReference type="ARBA" id="ARBA00004496"/>
    </source>
</evidence>
<dbReference type="CDD" id="cd00593">
    <property type="entry name" value="RIBOc"/>
    <property type="match status" value="1"/>
</dbReference>
<keyword evidence="8 15" id="KW-0819">tRNA processing</keyword>
<name>A0A2S4JTH1_9SPIO</name>
<keyword evidence="14 15" id="KW-0694">RNA-binding</keyword>
<evidence type="ECO:0000256" key="12">
    <source>
        <dbReference type="ARBA" id="ARBA00022801"/>
    </source>
</evidence>
<dbReference type="Pfam" id="PF14622">
    <property type="entry name" value="Ribonucleas_3_3"/>
    <property type="match status" value="1"/>
</dbReference>
<dbReference type="SUPFAM" id="SSF54768">
    <property type="entry name" value="dsRNA-binding domain-like"/>
    <property type="match status" value="1"/>
</dbReference>
<keyword evidence="6 15" id="KW-0698">rRNA processing</keyword>
<comment type="similarity">
    <text evidence="3">Belongs to the ribonuclease III family.</text>
</comment>
<comment type="cofactor">
    <cofactor evidence="15">
        <name>Mg(2+)</name>
        <dbReference type="ChEBI" id="CHEBI:18420"/>
    </cofactor>
</comment>
<keyword evidence="12 15" id="KW-0378">Hydrolase</keyword>
<evidence type="ECO:0000256" key="11">
    <source>
        <dbReference type="ARBA" id="ARBA00022759"/>
    </source>
</evidence>
<dbReference type="GO" id="GO:0003725">
    <property type="term" value="F:double-stranded RNA binding"/>
    <property type="evidence" value="ECO:0007669"/>
    <property type="project" value="TreeGrafter"/>
</dbReference>
<dbReference type="PROSITE" id="PS50137">
    <property type="entry name" value="DS_RBD"/>
    <property type="match status" value="1"/>
</dbReference>
<dbReference type="GO" id="GO:0046872">
    <property type="term" value="F:metal ion binding"/>
    <property type="evidence" value="ECO:0007669"/>
    <property type="project" value="UniProtKB-KW"/>
</dbReference>
<dbReference type="OrthoDB" id="9805026at2"/>
<dbReference type="Gene3D" id="1.10.1520.10">
    <property type="entry name" value="Ribonuclease III domain"/>
    <property type="match status" value="1"/>
</dbReference>
<keyword evidence="10 15" id="KW-0479">Metal-binding</keyword>
<evidence type="ECO:0000313" key="18">
    <source>
        <dbReference type="EMBL" id="POR02825.1"/>
    </source>
</evidence>
<dbReference type="PROSITE" id="PS00517">
    <property type="entry name" value="RNASE_3_1"/>
    <property type="match status" value="1"/>
</dbReference>
<feature type="domain" description="DRBM" evidence="16">
    <location>
        <begin position="177"/>
        <end position="246"/>
    </location>
</feature>
<protein>
    <recommendedName>
        <fullName evidence="15">Ribonuclease 3</fullName>
        <ecNumber evidence="15">3.1.26.3</ecNumber>
    </recommendedName>
    <alternativeName>
        <fullName evidence="15">Ribonuclease III</fullName>
        <shortName evidence="15">RNase III</shortName>
    </alternativeName>
</protein>
<dbReference type="SUPFAM" id="SSF69065">
    <property type="entry name" value="RNase III domain-like"/>
    <property type="match status" value="1"/>
</dbReference>
<gene>
    <name evidence="15" type="primary">rnc</name>
    <name evidence="18" type="ORF">AU468_06105</name>
</gene>
<dbReference type="PANTHER" id="PTHR11207:SF0">
    <property type="entry name" value="RIBONUCLEASE 3"/>
    <property type="match status" value="1"/>
</dbReference>
<keyword evidence="7 15" id="KW-0507">mRNA processing</keyword>
<evidence type="ECO:0000256" key="15">
    <source>
        <dbReference type="HAMAP-Rule" id="MF_00104"/>
    </source>
</evidence>
<evidence type="ECO:0000256" key="5">
    <source>
        <dbReference type="ARBA" id="ARBA00022490"/>
    </source>
</evidence>
<dbReference type="GO" id="GO:0006364">
    <property type="term" value="P:rRNA processing"/>
    <property type="evidence" value="ECO:0007669"/>
    <property type="project" value="UniProtKB-UniRule"/>
</dbReference>
<dbReference type="SMART" id="SM00535">
    <property type="entry name" value="RIBOc"/>
    <property type="match status" value="1"/>
</dbReference>
<evidence type="ECO:0000256" key="9">
    <source>
        <dbReference type="ARBA" id="ARBA00022722"/>
    </source>
</evidence>
<evidence type="ECO:0000256" key="6">
    <source>
        <dbReference type="ARBA" id="ARBA00022552"/>
    </source>
</evidence>
<evidence type="ECO:0000256" key="7">
    <source>
        <dbReference type="ARBA" id="ARBA00022664"/>
    </source>
</evidence>
<feature type="active site" evidence="15">
    <location>
        <position position="67"/>
    </location>
</feature>
<feature type="binding site" evidence="15">
    <location>
        <position position="136"/>
    </location>
    <ligand>
        <name>Mg(2+)</name>
        <dbReference type="ChEBI" id="CHEBI:18420"/>
    </ligand>
</feature>
<dbReference type="FunFam" id="1.10.1520.10:FF:000001">
    <property type="entry name" value="Ribonuclease 3"/>
    <property type="match status" value="1"/>
</dbReference>
<feature type="active site" evidence="15">
    <location>
        <position position="139"/>
    </location>
</feature>
<evidence type="ECO:0000256" key="14">
    <source>
        <dbReference type="ARBA" id="ARBA00022884"/>
    </source>
</evidence>
<comment type="function">
    <text evidence="15">Digests double-stranded RNA. Involved in the processing of primary rRNA transcript to yield the immediate precursors to the large and small rRNAs (23S and 16S). Processes some mRNAs, and tRNAs when they are encoded in the rRNA operon. Processes pre-crRNA and tracrRNA of type II CRISPR loci if present in the organism.</text>
</comment>
<comment type="subunit">
    <text evidence="4 15">Homodimer.</text>
</comment>
<evidence type="ECO:0000256" key="8">
    <source>
        <dbReference type="ARBA" id="ARBA00022694"/>
    </source>
</evidence>
<dbReference type="HAMAP" id="MF_00104">
    <property type="entry name" value="RNase_III"/>
    <property type="match status" value="1"/>
</dbReference>
<dbReference type="GO" id="GO:0019843">
    <property type="term" value="F:rRNA binding"/>
    <property type="evidence" value="ECO:0007669"/>
    <property type="project" value="UniProtKB-KW"/>
</dbReference>
<dbReference type="CDD" id="cd10845">
    <property type="entry name" value="DSRM_RNAse_III_family"/>
    <property type="match status" value="1"/>
</dbReference>
<dbReference type="RefSeq" id="WP_103679951.1">
    <property type="nucleotide sequence ID" value="NZ_LPWH01000056.1"/>
</dbReference>
<dbReference type="InterPro" id="IPR011907">
    <property type="entry name" value="RNase_III"/>
</dbReference>
<dbReference type="AlphaFoldDB" id="A0A2S4JTH1"/>
<evidence type="ECO:0000259" key="16">
    <source>
        <dbReference type="PROSITE" id="PS50137"/>
    </source>
</evidence>
<evidence type="ECO:0000259" key="17">
    <source>
        <dbReference type="PROSITE" id="PS50142"/>
    </source>
</evidence>
<comment type="caution">
    <text evidence="18">The sequence shown here is derived from an EMBL/GenBank/DDBJ whole genome shotgun (WGS) entry which is preliminary data.</text>
</comment>
<keyword evidence="15" id="KW-0699">rRNA-binding</keyword>